<organism evidence="2 3">
    <name type="scientific">Lentinula raphanica</name>
    <dbReference type="NCBI Taxonomy" id="153919"/>
    <lineage>
        <taxon>Eukaryota</taxon>
        <taxon>Fungi</taxon>
        <taxon>Dikarya</taxon>
        <taxon>Basidiomycota</taxon>
        <taxon>Agaricomycotina</taxon>
        <taxon>Agaricomycetes</taxon>
        <taxon>Agaricomycetidae</taxon>
        <taxon>Agaricales</taxon>
        <taxon>Marasmiineae</taxon>
        <taxon>Omphalotaceae</taxon>
        <taxon>Lentinula</taxon>
    </lineage>
</organism>
<proteinExistence type="predicted"/>
<dbReference type="Gene3D" id="3.40.630.30">
    <property type="match status" value="1"/>
</dbReference>
<dbReference type="InterPro" id="IPR051908">
    <property type="entry name" value="Ribosomal_N-acetyltransferase"/>
</dbReference>
<dbReference type="Pfam" id="PF13302">
    <property type="entry name" value="Acetyltransf_3"/>
    <property type="match status" value="1"/>
</dbReference>
<name>A0AA38PB86_9AGAR</name>
<reference evidence="2" key="1">
    <citation type="submission" date="2022-08" db="EMBL/GenBank/DDBJ databases">
        <authorList>
            <consortium name="DOE Joint Genome Institute"/>
            <person name="Min B."/>
            <person name="Riley R."/>
            <person name="Sierra-Patev S."/>
            <person name="Naranjo-Ortiz M."/>
            <person name="Looney B."/>
            <person name="Konkel Z."/>
            <person name="Slot J.C."/>
            <person name="Sakamoto Y."/>
            <person name="Steenwyk J.L."/>
            <person name="Rokas A."/>
            <person name="Carro J."/>
            <person name="Camarero S."/>
            <person name="Ferreira P."/>
            <person name="Molpeceres G."/>
            <person name="Ruiz-Duenas F.J."/>
            <person name="Serrano A."/>
            <person name="Henrissat B."/>
            <person name="Drula E."/>
            <person name="Hughes K.W."/>
            <person name="Mata J.L."/>
            <person name="Ishikawa N.K."/>
            <person name="Vargas-Isla R."/>
            <person name="Ushijima S."/>
            <person name="Smith C.A."/>
            <person name="Ahrendt S."/>
            <person name="Andreopoulos W."/>
            <person name="He G."/>
            <person name="Labutti K."/>
            <person name="Lipzen A."/>
            <person name="Ng V."/>
            <person name="Sandor L."/>
            <person name="Barry K."/>
            <person name="Martinez A.T."/>
            <person name="Xiao Y."/>
            <person name="Gibbons J.G."/>
            <person name="Terashima K."/>
            <person name="Hibbett D.S."/>
            <person name="Grigoriev I.V."/>
        </authorList>
    </citation>
    <scope>NUCLEOTIDE SEQUENCE</scope>
    <source>
        <strain evidence="2">TFB9207</strain>
    </source>
</reference>
<sequence length="235" mass="26491">MFSTVKDDNFYYPIPDVLETDKLKLVPFIPALHAEPTLSSTNTASWHYIPFGPFSSTQDFIHTFYENLFHLNQSNTLFIGLDKTHPDPLTHSPTPAGICGYVHTDPSNLLTELFVLVFPRSQRTHVGSHMVGLLMRYALNIPDKGGLGLRRVQWSANVKNEGSVGLARKMGMRDEGVRRWARVLVVEKGEGGNGVQRRRGDPREECPGRDTLGLAICWDEWEDGGKERVERILSM</sequence>
<dbReference type="SUPFAM" id="SSF55729">
    <property type="entry name" value="Acyl-CoA N-acyltransferases (Nat)"/>
    <property type="match status" value="1"/>
</dbReference>
<comment type="caution">
    <text evidence="2">The sequence shown here is derived from an EMBL/GenBank/DDBJ whole genome shotgun (WGS) entry which is preliminary data.</text>
</comment>
<keyword evidence="3" id="KW-1185">Reference proteome</keyword>
<gene>
    <name evidence="2" type="ORF">F5878DRAFT_535403</name>
</gene>
<dbReference type="PANTHER" id="PTHR43441">
    <property type="entry name" value="RIBOSOMAL-PROTEIN-SERINE ACETYLTRANSFERASE"/>
    <property type="match status" value="1"/>
</dbReference>
<dbReference type="AlphaFoldDB" id="A0AA38PB86"/>
<dbReference type="PANTHER" id="PTHR43441:SF5">
    <property type="entry name" value="FAMILY ACETYLTRANSFERASE, PUTATIVE-RELATED"/>
    <property type="match status" value="1"/>
</dbReference>
<dbReference type="InterPro" id="IPR000182">
    <property type="entry name" value="GNAT_dom"/>
</dbReference>
<dbReference type="GO" id="GO:0008999">
    <property type="term" value="F:protein-N-terminal-alanine acetyltransferase activity"/>
    <property type="evidence" value="ECO:0007669"/>
    <property type="project" value="TreeGrafter"/>
</dbReference>
<protein>
    <recommendedName>
        <fullName evidence="1">N-acetyltransferase domain-containing protein</fullName>
    </recommendedName>
</protein>
<evidence type="ECO:0000313" key="3">
    <source>
        <dbReference type="Proteomes" id="UP001163846"/>
    </source>
</evidence>
<dbReference type="EMBL" id="MU806122">
    <property type="protein sequence ID" value="KAJ3839531.1"/>
    <property type="molecule type" value="Genomic_DNA"/>
</dbReference>
<feature type="domain" description="N-acetyltransferase" evidence="1">
    <location>
        <begin position="23"/>
        <end position="173"/>
    </location>
</feature>
<dbReference type="InterPro" id="IPR016181">
    <property type="entry name" value="Acyl_CoA_acyltransferase"/>
</dbReference>
<accession>A0AA38PB86</accession>
<dbReference type="Proteomes" id="UP001163846">
    <property type="component" value="Unassembled WGS sequence"/>
</dbReference>
<dbReference type="GO" id="GO:1990189">
    <property type="term" value="F:protein N-terminal-serine acetyltransferase activity"/>
    <property type="evidence" value="ECO:0007669"/>
    <property type="project" value="TreeGrafter"/>
</dbReference>
<evidence type="ECO:0000259" key="1">
    <source>
        <dbReference type="Pfam" id="PF13302"/>
    </source>
</evidence>
<evidence type="ECO:0000313" key="2">
    <source>
        <dbReference type="EMBL" id="KAJ3839531.1"/>
    </source>
</evidence>